<gene>
    <name evidence="1" type="ordered locus">Metfor_2043</name>
</gene>
<name>L0HGZ6_METFS</name>
<dbReference type="Proteomes" id="UP000010824">
    <property type="component" value="Chromosome"/>
</dbReference>
<dbReference type="AlphaFoldDB" id="L0HGZ6"/>
<protein>
    <submittedName>
        <fullName evidence="1">Uncharacterized protein</fullName>
    </submittedName>
</protein>
<organism evidence="1 2">
    <name type="scientific">Methanoregula formicica (strain DSM 22288 / NBRC 105244 / SMSP)</name>
    <dbReference type="NCBI Taxonomy" id="593750"/>
    <lineage>
        <taxon>Archaea</taxon>
        <taxon>Methanobacteriati</taxon>
        <taxon>Methanobacteriota</taxon>
        <taxon>Stenosarchaea group</taxon>
        <taxon>Methanomicrobia</taxon>
        <taxon>Methanomicrobiales</taxon>
        <taxon>Methanoregulaceae</taxon>
        <taxon>Methanoregula</taxon>
    </lineage>
</organism>
<reference evidence="2" key="1">
    <citation type="submission" date="2011-12" db="EMBL/GenBank/DDBJ databases">
        <title>Complete sequence of Methanoregula formicicum SMSP.</title>
        <authorList>
            <person name="Lucas S."/>
            <person name="Han J."/>
            <person name="Lapidus A."/>
            <person name="Cheng J.-F."/>
            <person name="Goodwin L."/>
            <person name="Pitluck S."/>
            <person name="Peters L."/>
            <person name="Ovchinnikova G."/>
            <person name="Teshima H."/>
            <person name="Detter J.C."/>
            <person name="Han C."/>
            <person name="Tapia R."/>
            <person name="Land M."/>
            <person name="Hauser L."/>
            <person name="Kyrpides N."/>
            <person name="Ivanova N."/>
            <person name="Pagani I."/>
            <person name="Imachi H."/>
            <person name="Tamaki H."/>
            <person name="Sekiguchi Y."/>
            <person name="Kamagata Y."/>
            <person name="Cadillo-Quiroz H."/>
            <person name="Zinder S."/>
            <person name="Liu W.-T."/>
            <person name="Woyke T."/>
        </authorList>
    </citation>
    <scope>NUCLEOTIDE SEQUENCE [LARGE SCALE GENOMIC DNA]</scope>
    <source>
        <strain evidence="2">DSM 22288 / NBRC 105244 / SMSP</strain>
    </source>
</reference>
<dbReference type="InParanoid" id="L0HGZ6"/>
<sequence precursor="true">MKRILLIALFLLAMAGPVSAYGLYLKCSEEVAAGASLKCSVDSDFPPGTTFNLVLYQSGYTTTQIRKQPVTIQSDQRTQYVIVDTTGLPGGTYKAEMQYTGADEARLRSDSTTMQLIKVIDRSDEIEITSPVTQDLKDALRIEGELKNGGNDGIELEVNGPDGRIYGPQWIQTKNNIKNGAGIFTQKVAVTSGGDYTVEFSDADGYIGSKSFTVVAPTVATTVPTTTVPVVKTTRTTVTTVPTPWPTATQSPLSPLTVAAGIAAAGIAVVLAARRVQ</sequence>
<dbReference type="EMBL" id="CP003167">
    <property type="protein sequence ID" value="AGB03056.1"/>
    <property type="molecule type" value="Genomic_DNA"/>
</dbReference>
<keyword evidence="2" id="KW-1185">Reference proteome</keyword>
<reference evidence="1 2" key="2">
    <citation type="journal article" date="2014" name="Genome Announc.">
        <title>Complete Genome Sequence of Methanoregula formicica SMSPT, a Mesophilic Hydrogenotrophic Methanogen Isolated from a Methanogenic Upflow Anaerobic Sludge Blanket Reactor.</title>
        <authorList>
            <person name="Yamamoto K."/>
            <person name="Tamaki H."/>
            <person name="Cadillo-Quiroz H."/>
            <person name="Imachi H."/>
            <person name="Kyrpides N."/>
            <person name="Woyke T."/>
            <person name="Goodwin L."/>
            <person name="Zinder S.H."/>
            <person name="Kamagata Y."/>
            <person name="Liu W.T."/>
        </authorList>
    </citation>
    <scope>NUCLEOTIDE SEQUENCE [LARGE SCALE GENOMIC DNA]</scope>
    <source>
        <strain evidence="2">DSM 22288 / NBRC 105244 / SMSP</strain>
    </source>
</reference>
<dbReference type="STRING" id="593750.Metfor_2043"/>
<dbReference type="OrthoDB" id="116923at2157"/>
<evidence type="ECO:0000313" key="2">
    <source>
        <dbReference type="Proteomes" id="UP000010824"/>
    </source>
</evidence>
<dbReference type="eggNOG" id="arCOG06913">
    <property type="taxonomic scope" value="Archaea"/>
</dbReference>
<evidence type="ECO:0000313" key="1">
    <source>
        <dbReference type="EMBL" id="AGB03056.1"/>
    </source>
</evidence>
<dbReference type="GeneID" id="14309436"/>
<dbReference type="HOGENOM" id="CLU_1003291_0_0_2"/>
<dbReference type="KEGG" id="mfo:Metfor_2043"/>
<proteinExistence type="predicted"/>
<dbReference type="RefSeq" id="WP_015286019.1">
    <property type="nucleotide sequence ID" value="NC_019943.1"/>
</dbReference>
<accession>L0HGZ6</accession>